<proteinExistence type="predicted"/>
<feature type="region of interest" description="Disordered" evidence="1">
    <location>
        <begin position="227"/>
        <end position="246"/>
    </location>
</feature>
<protein>
    <submittedName>
        <fullName evidence="2">Uncharacterized protein</fullName>
    </submittedName>
</protein>
<sequence length="442" mass="48742">MKNKFPAGTGVMWKAKEKQLSVEQINGHVAKRNRLIVGRAPENTEMLFTAAELYGAMAQCSSRAKMDQHAARAQVQMCRHLIARHVDDKNDRFALLDTARTLKDYVGKAMTGLVGDGIAYLQMVRDGYRWVDHFENHAVHGKPPTTRSPDYVFSRTGDLFVALAESKATKGASRAAFTKTVRDGYHGQVEPYLGRKIGTWIASHGYAVGSWMKSVKKAEIFIDHTVSSGSSSGNGEDPSENSDPRSVRFGSYCGVLTLLFGPDIGEAARDRRWRPSEQTFTTVDWLDRTWIVGEDAEWETLVVTGEEHLIFKSGALRFVNGMALDMEVARRVFALIESSEGDLDLMGELPEFPADLIEAAKRSGGAIFPDGFAVLGREEDLSHFSRISVKPPAQAAPALVEIELPADALVAEGIRLMEARLPSSSNADVVEENQARLFLTHE</sequence>
<comment type="caution">
    <text evidence="2">The sequence shown here is derived from an EMBL/GenBank/DDBJ whole genome shotgun (WGS) entry which is preliminary data.</text>
</comment>
<dbReference type="AlphaFoldDB" id="A0AAW8PAK6"/>
<evidence type="ECO:0000313" key="2">
    <source>
        <dbReference type="EMBL" id="MDR9763446.1"/>
    </source>
</evidence>
<dbReference type="Proteomes" id="UP001269402">
    <property type="component" value="Unassembled WGS sequence"/>
</dbReference>
<dbReference type="EMBL" id="JAVLSH010000016">
    <property type="protein sequence ID" value="MDR9763446.1"/>
    <property type="molecule type" value="Genomic_DNA"/>
</dbReference>
<keyword evidence="3" id="KW-1185">Reference proteome</keyword>
<accession>A0AAW8PAK6</accession>
<name>A0AAW8PAK6_9HYPH</name>
<reference evidence="3" key="1">
    <citation type="submission" date="2023-07" db="EMBL/GenBank/DDBJ databases">
        <title>Genomic characterization of faba bean (Vicia faba) microsymbionts in Mexican soils.</title>
        <authorList>
            <person name="Rivera Orduna F.N."/>
            <person name="Guevara-Luna J."/>
            <person name="Yan J."/>
            <person name="Arroyo-Herrera I."/>
            <person name="Li Y."/>
            <person name="Vasquez-Murrieta M.S."/>
            <person name="Wang E.T."/>
        </authorList>
    </citation>
    <scope>NUCLEOTIDE SEQUENCE [LARGE SCALE GENOMIC DNA]</scope>
    <source>
        <strain evidence="3">CH6</strain>
    </source>
</reference>
<gene>
    <name evidence="2" type="ORF">RJJ37_28095</name>
</gene>
<dbReference type="RefSeq" id="WP_244604859.1">
    <property type="nucleotide sequence ID" value="NZ_JAVLSG010000013.1"/>
</dbReference>
<evidence type="ECO:0000313" key="3">
    <source>
        <dbReference type="Proteomes" id="UP001269402"/>
    </source>
</evidence>
<evidence type="ECO:0000256" key="1">
    <source>
        <dbReference type="SAM" id="MobiDB-lite"/>
    </source>
</evidence>
<organism evidence="2 3">
    <name type="scientific">Rhizobium redzepovicii</name>
    <dbReference type="NCBI Taxonomy" id="2867518"/>
    <lineage>
        <taxon>Bacteria</taxon>
        <taxon>Pseudomonadati</taxon>
        <taxon>Pseudomonadota</taxon>
        <taxon>Alphaproteobacteria</taxon>
        <taxon>Hyphomicrobiales</taxon>
        <taxon>Rhizobiaceae</taxon>
        <taxon>Rhizobium/Agrobacterium group</taxon>
        <taxon>Rhizobium</taxon>
    </lineage>
</organism>